<comment type="caution">
    <text evidence="15">The sequence shown here is derived from an EMBL/GenBank/DDBJ whole genome shotgun (WGS) entry which is preliminary data.</text>
</comment>
<dbReference type="Pfam" id="PF13361">
    <property type="entry name" value="UvrD_C"/>
    <property type="match status" value="2"/>
</dbReference>
<feature type="binding site" evidence="11">
    <location>
        <begin position="592"/>
        <end position="599"/>
    </location>
    <ligand>
        <name>ATP</name>
        <dbReference type="ChEBI" id="CHEBI:30616"/>
    </ligand>
</feature>
<evidence type="ECO:0000259" key="13">
    <source>
        <dbReference type="PROSITE" id="PS51198"/>
    </source>
</evidence>
<dbReference type="Gene3D" id="3.20.20.140">
    <property type="entry name" value="Metal-dependent hydrolases"/>
    <property type="match status" value="1"/>
</dbReference>
<feature type="region of interest" description="Disordered" evidence="12">
    <location>
        <begin position="433"/>
        <end position="563"/>
    </location>
</feature>
<feature type="domain" description="UvrD-like helicase ATP-binding" evidence="13">
    <location>
        <begin position="571"/>
        <end position="855"/>
    </location>
</feature>
<gene>
    <name evidence="15" type="ORF">FrCorBMG51_03350</name>
</gene>
<name>A0ABR5F7P4_9ACTN</name>
<dbReference type="RefSeq" id="WP_047221617.1">
    <property type="nucleotide sequence ID" value="NZ_JWIO01000003.1"/>
</dbReference>
<comment type="catalytic activity">
    <reaction evidence="8">
        <text>Couples ATP hydrolysis with the unwinding of duplex DNA by translocating in the 3'-5' direction.</text>
        <dbReference type="EC" id="5.6.2.4"/>
    </reaction>
</comment>
<dbReference type="InterPro" id="IPR013986">
    <property type="entry name" value="DExx_box_DNA_helicase_dom_sf"/>
</dbReference>
<reference evidence="15 16" key="1">
    <citation type="submission" date="2014-12" db="EMBL/GenBank/DDBJ databases">
        <title>Frankia sp. BMG5.1 draft genome.</title>
        <authorList>
            <person name="Gtari M."/>
            <person name="Ghodhbane-Gtari F."/>
            <person name="Nouioui I."/>
            <person name="Ktari A."/>
            <person name="Hezbri K."/>
            <person name="Mimouni W."/>
            <person name="Sbissi I."/>
            <person name="Ayari A."/>
            <person name="Yamanaka T."/>
            <person name="Normand P."/>
            <person name="Tisa L.S."/>
            <person name="Boudabous A."/>
        </authorList>
    </citation>
    <scope>NUCLEOTIDE SEQUENCE [LARGE SCALE GENOMIC DNA]</scope>
    <source>
        <strain evidence="15 16">BMG5.1</strain>
    </source>
</reference>
<keyword evidence="4 11" id="KW-0347">Helicase</keyword>
<dbReference type="Proteomes" id="UP000035425">
    <property type="component" value="Unassembled WGS sequence"/>
</dbReference>
<dbReference type="InterPro" id="IPR014016">
    <property type="entry name" value="UvrD-like_ATP-bd"/>
</dbReference>
<dbReference type="InterPro" id="IPR016195">
    <property type="entry name" value="Pol/histidinol_Pase-like"/>
</dbReference>
<dbReference type="PROSITE" id="PS51198">
    <property type="entry name" value="UVRD_HELICASE_ATP_BIND"/>
    <property type="match status" value="1"/>
</dbReference>
<feature type="domain" description="UvrD-like helicase C-terminal" evidence="14">
    <location>
        <begin position="856"/>
        <end position="1122"/>
    </location>
</feature>
<keyword evidence="7" id="KW-0413">Isomerase</keyword>
<comment type="catalytic activity">
    <reaction evidence="10">
        <text>ATP + H2O = ADP + phosphate + H(+)</text>
        <dbReference type="Rhea" id="RHEA:13065"/>
        <dbReference type="ChEBI" id="CHEBI:15377"/>
        <dbReference type="ChEBI" id="CHEBI:15378"/>
        <dbReference type="ChEBI" id="CHEBI:30616"/>
        <dbReference type="ChEBI" id="CHEBI:43474"/>
        <dbReference type="ChEBI" id="CHEBI:456216"/>
        <dbReference type="EC" id="5.6.2.4"/>
    </reaction>
</comment>
<dbReference type="Gene3D" id="1.10.10.160">
    <property type="match status" value="1"/>
</dbReference>
<proteinExistence type="inferred from homology"/>
<feature type="compositionally biased region" description="Low complexity" evidence="12">
    <location>
        <begin position="1043"/>
        <end position="1055"/>
    </location>
</feature>
<dbReference type="Gene3D" id="1.10.486.10">
    <property type="entry name" value="PCRA, domain 4"/>
    <property type="match status" value="2"/>
</dbReference>
<dbReference type="SUPFAM" id="SSF52540">
    <property type="entry name" value="P-loop containing nucleoside triphosphate hydrolases"/>
    <property type="match status" value="1"/>
</dbReference>
<dbReference type="PROSITE" id="PS51217">
    <property type="entry name" value="UVRD_HELICASE_CTER"/>
    <property type="match status" value="1"/>
</dbReference>
<keyword evidence="6" id="KW-0238">DNA-binding</keyword>
<dbReference type="Pfam" id="PF00580">
    <property type="entry name" value="UvrD-helicase"/>
    <property type="match status" value="1"/>
</dbReference>
<feature type="compositionally biased region" description="Low complexity" evidence="12">
    <location>
        <begin position="462"/>
        <end position="484"/>
    </location>
</feature>
<feature type="region of interest" description="Disordered" evidence="12">
    <location>
        <begin position="1024"/>
        <end position="1068"/>
    </location>
</feature>
<feature type="compositionally biased region" description="Low complexity" evidence="12">
    <location>
        <begin position="525"/>
        <end position="551"/>
    </location>
</feature>
<evidence type="ECO:0000313" key="16">
    <source>
        <dbReference type="Proteomes" id="UP000035425"/>
    </source>
</evidence>
<evidence type="ECO:0000256" key="4">
    <source>
        <dbReference type="ARBA" id="ARBA00022806"/>
    </source>
</evidence>
<dbReference type="EMBL" id="JWIO01000003">
    <property type="protein sequence ID" value="KLL12705.1"/>
    <property type="molecule type" value="Genomic_DNA"/>
</dbReference>
<evidence type="ECO:0000256" key="9">
    <source>
        <dbReference type="ARBA" id="ARBA00034808"/>
    </source>
</evidence>
<evidence type="ECO:0000256" key="1">
    <source>
        <dbReference type="ARBA" id="ARBA00009922"/>
    </source>
</evidence>
<evidence type="ECO:0000259" key="14">
    <source>
        <dbReference type="PROSITE" id="PS51217"/>
    </source>
</evidence>
<dbReference type="EC" id="5.6.2.4" evidence="9"/>
<feature type="region of interest" description="Disordered" evidence="12">
    <location>
        <begin position="1199"/>
        <end position="1239"/>
    </location>
</feature>
<evidence type="ECO:0000256" key="7">
    <source>
        <dbReference type="ARBA" id="ARBA00023235"/>
    </source>
</evidence>
<evidence type="ECO:0000313" key="15">
    <source>
        <dbReference type="EMBL" id="KLL12705.1"/>
    </source>
</evidence>
<dbReference type="CDD" id="cd17932">
    <property type="entry name" value="DEXQc_UvrD"/>
    <property type="match status" value="1"/>
</dbReference>
<organism evidence="15 16">
    <name type="scientific">Protofrankia coriariae</name>
    <dbReference type="NCBI Taxonomy" id="1562887"/>
    <lineage>
        <taxon>Bacteria</taxon>
        <taxon>Bacillati</taxon>
        <taxon>Actinomycetota</taxon>
        <taxon>Actinomycetes</taxon>
        <taxon>Frankiales</taxon>
        <taxon>Frankiaceae</taxon>
        <taxon>Protofrankia</taxon>
    </lineage>
</organism>
<keyword evidence="2 11" id="KW-0547">Nucleotide-binding</keyword>
<dbReference type="PANTHER" id="PTHR11070:SF2">
    <property type="entry name" value="ATP-DEPENDENT DNA HELICASE SRS2"/>
    <property type="match status" value="1"/>
</dbReference>
<keyword evidence="16" id="KW-1185">Reference proteome</keyword>
<evidence type="ECO:0000256" key="12">
    <source>
        <dbReference type="SAM" id="MobiDB-lite"/>
    </source>
</evidence>
<dbReference type="CDD" id="cd19067">
    <property type="entry name" value="PfuEndoQ-like"/>
    <property type="match status" value="1"/>
</dbReference>
<comment type="similarity">
    <text evidence="1">Belongs to the helicase family. UvrD subfamily.</text>
</comment>
<feature type="compositionally biased region" description="Pro residues" evidence="12">
    <location>
        <begin position="1056"/>
        <end position="1065"/>
    </location>
</feature>
<feature type="compositionally biased region" description="Low complexity" evidence="12">
    <location>
        <begin position="433"/>
        <end position="453"/>
    </location>
</feature>
<evidence type="ECO:0000256" key="10">
    <source>
        <dbReference type="ARBA" id="ARBA00048988"/>
    </source>
</evidence>
<dbReference type="InterPro" id="IPR014017">
    <property type="entry name" value="DNA_helicase_UvrD-like_C"/>
</dbReference>
<evidence type="ECO:0000256" key="2">
    <source>
        <dbReference type="ARBA" id="ARBA00022741"/>
    </source>
</evidence>
<accession>A0ABR5F7P4</accession>
<evidence type="ECO:0000256" key="5">
    <source>
        <dbReference type="ARBA" id="ARBA00022840"/>
    </source>
</evidence>
<feature type="region of interest" description="Disordered" evidence="12">
    <location>
        <begin position="1149"/>
        <end position="1169"/>
    </location>
</feature>
<protein>
    <recommendedName>
        <fullName evidence="9">DNA 3'-5' helicase</fullName>
        <ecNumber evidence="9">5.6.2.4</ecNumber>
    </recommendedName>
</protein>
<dbReference type="PANTHER" id="PTHR11070">
    <property type="entry name" value="UVRD / RECB / PCRA DNA HELICASE FAMILY MEMBER"/>
    <property type="match status" value="1"/>
</dbReference>
<evidence type="ECO:0000256" key="6">
    <source>
        <dbReference type="ARBA" id="ARBA00023125"/>
    </source>
</evidence>
<sequence>MSSRFLADLHIHSKYSRACSRDCDLEHLAWWAARKGIQVIGTGDFTHPAWSQEIATKLVPAEPGLFRLRPDLEADVLRTLPASCRVATRFMLSTEISTIYKRGERTRKVHHLLYAPSTDAAARITASLAKIGNLAADGRPILGLDSRDLLEITLGAGDGCYLIPAHVWTPWFAVLGSKSGFDAVEDCYVDLADHIFALETGLSADPPMFWRLSGLDRFRLVSNSDAHSPPMLGREATAFTCDVDYFAMLAALRTGDGFAGTIEFFPEEGKYHLDGHRKCNVRYEPSQTRQADGRCPQCGRPLTVGVLHRVDTLADRTEGLRPPTAGEVRSLVALPEVVGEILGVGPKSKAVAAQVTTLTTRLGPELGILAEVPLDAIAEVGSSALVEAIRRLRNEEVIREAGYDGEYGVIRLFRPEELSSDAGTLFDLAATTATPAGTATPTGTATAPGGSRARTARRGSRAVRTALAPSTAASSPTSSPASPSVRSGALSAAPPAVDSPTGLTSPVYPTQPAPGQRVPTADALPGGPSSWSPSPDGPAAGARPSDGPAADVVDVPPQGVPSEVPGASALAALDAEQRAAAAVTNGPLLIVAGPGTGKTRTLVHSIAYRVRECAVPAEQCLAVTFTRRAAAELRERLDALIPQQASRVFATTFHGLGLRMLQEQHARLGLGPDVAVADEAVRTQILREALAGTASGTRNLERLRRALAGLRRARALGEPTDGHELAVVARGYERELRARNLVDLDDLVQLPVLAMREHPEIADEYRARWQHVWVDEYQDVDELQYVLLTMLAGRFGDASPARPPEPVPAANLCAIGDPDQAIYSFRGSDVGFFLRFRDDFRDAKVVSLTRNYRSTPVIVEAAVRLIEPATLVPGRTLRAVGEHPHSAPVLLRRTADEADEASVVVGLIEEALGGTSFHALDTGVDGTGQARLSFSDIAVLYRTARQARPVMDALDRQGFPFQRRSHNRFADTPGVAYLLELVGDDTPADGIPAAPVLPADTVPARGRGVLARLRAAAQIALDNAAGLPGRGGPASSGSLPGTAPDARSGPASPAGPASPPPPAGPPNEAEIRYALDVLTPLATECGDDLERFCSEIALGAEVDTFDPRADRISLLTLHAAKGLEFGFVVIIGCEDGLLPLRWAGASPAGSGAGAGAGLTGRDDGSDDGDEEERRLLFVGMTRAREQLVLTHAARRGRQVSEVRPSPFLDSLGAPLLERRSGPPRPRRARPNQGRQLRLI</sequence>
<dbReference type="SUPFAM" id="SSF89550">
    <property type="entry name" value="PHP domain-like"/>
    <property type="match status" value="1"/>
</dbReference>
<dbReference type="Gene3D" id="3.40.50.300">
    <property type="entry name" value="P-loop containing nucleotide triphosphate hydrolases"/>
    <property type="match status" value="3"/>
</dbReference>
<dbReference type="InterPro" id="IPR027417">
    <property type="entry name" value="P-loop_NTPase"/>
</dbReference>
<keyword evidence="3 11" id="KW-0378">Hydrolase</keyword>
<evidence type="ECO:0000256" key="11">
    <source>
        <dbReference type="PROSITE-ProRule" id="PRU00560"/>
    </source>
</evidence>
<evidence type="ECO:0000256" key="8">
    <source>
        <dbReference type="ARBA" id="ARBA00034617"/>
    </source>
</evidence>
<dbReference type="InterPro" id="IPR000212">
    <property type="entry name" value="DNA_helicase_UvrD/REP"/>
</dbReference>
<evidence type="ECO:0000256" key="3">
    <source>
        <dbReference type="ARBA" id="ARBA00022801"/>
    </source>
</evidence>
<keyword evidence="5 11" id="KW-0067">ATP-binding</keyword>